<reference evidence="2" key="1">
    <citation type="submission" date="2017-10" db="EMBL/GenBank/DDBJ databases">
        <authorList>
            <person name="Gaisin V.A."/>
            <person name="Rysina M.S."/>
            <person name="Grouzdev D.S."/>
        </authorList>
    </citation>
    <scope>NUCLEOTIDE SEQUENCE [LARGE SCALE GENOMIC DNA]</scope>
    <source>
        <strain evidence="2">V1</strain>
    </source>
</reference>
<dbReference type="Pfam" id="PF12694">
    <property type="entry name" value="cpYpsA"/>
    <property type="match status" value="1"/>
</dbReference>
<gene>
    <name evidence="1" type="ORF">CR164_12220</name>
</gene>
<evidence type="ECO:0000313" key="1">
    <source>
        <dbReference type="EMBL" id="PWW81025.1"/>
    </source>
</evidence>
<dbReference type="Proteomes" id="UP000246278">
    <property type="component" value="Unassembled WGS sequence"/>
</dbReference>
<dbReference type="AlphaFoldDB" id="A0A317T371"/>
<sequence length="151" mass="16835">MFRKIVSGGQTGVDRAALDFALAHGIEHGGWCPKGRLAEDGKLDERYRLNETPRKEYNQRTEWNVRDSDGTLVIFSLELTGGTLYTCEVARKQGKPVFTAESGGFGKEREVFDWLVNNNIEVVNIAGPRSSSEPGIYAMTLEFLGNIYACR</sequence>
<comment type="caution">
    <text evidence="1">The sequence shown here is derived from an EMBL/GenBank/DDBJ whole genome shotgun (WGS) entry which is preliminary data.</text>
</comment>
<dbReference type="EMBL" id="PDNZ01000011">
    <property type="protein sequence ID" value="PWW81025.1"/>
    <property type="molecule type" value="Genomic_DNA"/>
</dbReference>
<protein>
    <submittedName>
        <fullName evidence="1">Molybdenum cofactor carrier</fullName>
    </submittedName>
</protein>
<dbReference type="SUPFAM" id="SSF102405">
    <property type="entry name" value="MCP/YpsA-like"/>
    <property type="match status" value="1"/>
</dbReference>
<evidence type="ECO:0000313" key="2">
    <source>
        <dbReference type="Proteomes" id="UP000246278"/>
    </source>
</evidence>
<dbReference type="RefSeq" id="WP_110024283.1">
    <property type="nucleotide sequence ID" value="NZ_PDNZ01000011.1"/>
</dbReference>
<dbReference type="InterPro" id="IPR024755">
    <property type="entry name" value="cpYpsA"/>
</dbReference>
<keyword evidence="2" id="KW-1185">Reference proteome</keyword>
<proteinExistence type="predicted"/>
<organism evidence="1 2">
    <name type="scientific">Prosthecochloris marina</name>
    <dbReference type="NCBI Taxonomy" id="2017681"/>
    <lineage>
        <taxon>Bacteria</taxon>
        <taxon>Pseudomonadati</taxon>
        <taxon>Chlorobiota</taxon>
        <taxon>Chlorobiia</taxon>
        <taxon>Chlorobiales</taxon>
        <taxon>Chlorobiaceae</taxon>
        <taxon>Prosthecochloris</taxon>
    </lineage>
</organism>
<dbReference type="Gene3D" id="3.40.50.450">
    <property type="match status" value="1"/>
</dbReference>
<name>A0A317T371_9CHLB</name>
<accession>A0A317T371</accession>
<dbReference type="OrthoDB" id="283616at2"/>